<organism evidence="1 2">
    <name type="scientific">Allacma fusca</name>
    <dbReference type="NCBI Taxonomy" id="39272"/>
    <lineage>
        <taxon>Eukaryota</taxon>
        <taxon>Metazoa</taxon>
        <taxon>Ecdysozoa</taxon>
        <taxon>Arthropoda</taxon>
        <taxon>Hexapoda</taxon>
        <taxon>Collembola</taxon>
        <taxon>Symphypleona</taxon>
        <taxon>Sminthuridae</taxon>
        <taxon>Allacma</taxon>
    </lineage>
</organism>
<comment type="caution">
    <text evidence="1">The sequence shown here is derived from an EMBL/GenBank/DDBJ whole genome shotgun (WGS) entry which is preliminary data.</text>
</comment>
<proteinExistence type="predicted"/>
<evidence type="ECO:0000313" key="2">
    <source>
        <dbReference type="Proteomes" id="UP000708208"/>
    </source>
</evidence>
<sequence length="43" mass="4904">RLHVVNKLFVVGSLSPIKQRFLFLNRIRLLKAGKICPELSSVL</sequence>
<feature type="non-terminal residue" evidence="1">
    <location>
        <position position="1"/>
    </location>
</feature>
<keyword evidence="2" id="KW-1185">Reference proteome</keyword>
<accession>A0A8J2KFK0</accession>
<name>A0A8J2KFK0_9HEXA</name>
<dbReference type="AlphaFoldDB" id="A0A8J2KFK0"/>
<evidence type="ECO:0000313" key="1">
    <source>
        <dbReference type="EMBL" id="CAG7734221.1"/>
    </source>
</evidence>
<reference evidence="1" key="1">
    <citation type="submission" date="2021-06" db="EMBL/GenBank/DDBJ databases">
        <authorList>
            <person name="Hodson N. C."/>
            <person name="Mongue J. A."/>
            <person name="Jaron S. K."/>
        </authorList>
    </citation>
    <scope>NUCLEOTIDE SEQUENCE</scope>
</reference>
<dbReference type="EMBL" id="CAJVCH010265354">
    <property type="protein sequence ID" value="CAG7734221.1"/>
    <property type="molecule type" value="Genomic_DNA"/>
</dbReference>
<protein>
    <submittedName>
        <fullName evidence="1">Uncharacterized protein</fullName>
    </submittedName>
</protein>
<gene>
    <name evidence="1" type="ORF">AFUS01_LOCUS22621</name>
</gene>
<dbReference type="Proteomes" id="UP000708208">
    <property type="component" value="Unassembled WGS sequence"/>
</dbReference>